<name>A0A812QEH7_9DINO</name>
<proteinExistence type="predicted"/>
<evidence type="ECO:0000256" key="1">
    <source>
        <dbReference type="SAM" id="MobiDB-lite"/>
    </source>
</evidence>
<protein>
    <submittedName>
        <fullName evidence="2">Uncharacterized protein</fullName>
    </submittedName>
</protein>
<dbReference type="EMBL" id="CAJNDS010002248">
    <property type="protein sequence ID" value="CAE7391709.1"/>
    <property type="molecule type" value="Genomic_DNA"/>
</dbReference>
<dbReference type="Proteomes" id="UP000604046">
    <property type="component" value="Unassembled WGS sequence"/>
</dbReference>
<evidence type="ECO:0000313" key="2">
    <source>
        <dbReference type="EMBL" id="CAE7391709.1"/>
    </source>
</evidence>
<feature type="region of interest" description="Disordered" evidence="1">
    <location>
        <begin position="176"/>
        <end position="200"/>
    </location>
</feature>
<sequence>MSGLRSLHIGCECWTFSVCARPKTFRTDKVATDLLDRVLLKDALSSAECFDELLEYWQFDGGTNEAQATRELSVPMEEGTVEIQAGPSGPADQEVEAAQEIAARLASEAAAAAKARVRSGTGSQAHSQISLPGLGEVASVESDHSTVVQPASGRSSFAQEVTTNLLNRLLSQPYAPAPAPQLAPEAPAKPEAVQPEAAPAKPEVVQVEATPAKPEAVEAAPAKPEVVQGEVPSMPAEPTPVPSEVPSPTSAILEPVHPAEAGAAAQAAESLREAQEIAQLTNEVAVAAYAAAEVQSIEESQASYRGDNLTDVLRPHLTCGGHEPGWLSFGPRAEGI</sequence>
<accession>A0A812QEH7</accession>
<dbReference type="AlphaFoldDB" id="A0A812QEH7"/>
<feature type="compositionally biased region" description="Low complexity" evidence="1">
    <location>
        <begin position="182"/>
        <end position="200"/>
    </location>
</feature>
<organism evidence="2 3">
    <name type="scientific">Symbiodinium natans</name>
    <dbReference type="NCBI Taxonomy" id="878477"/>
    <lineage>
        <taxon>Eukaryota</taxon>
        <taxon>Sar</taxon>
        <taxon>Alveolata</taxon>
        <taxon>Dinophyceae</taxon>
        <taxon>Suessiales</taxon>
        <taxon>Symbiodiniaceae</taxon>
        <taxon>Symbiodinium</taxon>
    </lineage>
</organism>
<reference evidence="2" key="1">
    <citation type="submission" date="2021-02" db="EMBL/GenBank/DDBJ databases">
        <authorList>
            <person name="Dougan E. K."/>
            <person name="Rhodes N."/>
            <person name="Thang M."/>
            <person name="Chan C."/>
        </authorList>
    </citation>
    <scope>NUCLEOTIDE SEQUENCE</scope>
</reference>
<evidence type="ECO:0000313" key="3">
    <source>
        <dbReference type="Proteomes" id="UP000604046"/>
    </source>
</evidence>
<feature type="compositionally biased region" description="Low complexity" evidence="1">
    <location>
        <begin position="215"/>
        <end position="227"/>
    </location>
</feature>
<gene>
    <name evidence="2" type="ORF">SNAT2548_LOCUS21348</name>
</gene>
<comment type="caution">
    <text evidence="2">The sequence shown here is derived from an EMBL/GenBank/DDBJ whole genome shotgun (WGS) entry which is preliminary data.</text>
</comment>
<keyword evidence="3" id="KW-1185">Reference proteome</keyword>
<feature type="region of interest" description="Disordered" evidence="1">
    <location>
        <begin position="215"/>
        <end position="249"/>
    </location>
</feature>
<feature type="compositionally biased region" description="Pro residues" evidence="1">
    <location>
        <begin position="235"/>
        <end position="245"/>
    </location>
</feature>